<evidence type="ECO:0000313" key="1">
    <source>
        <dbReference type="EMBL" id="ACV22319.1"/>
    </source>
</evidence>
<dbReference type="EMBL" id="CP001684">
    <property type="protein sequence ID" value="ACV22319.1"/>
    <property type="molecule type" value="Genomic_DNA"/>
</dbReference>
<dbReference type="HOGENOM" id="CLU_2195188_0_0_11"/>
<protein>
    <submittedName>
        <fullName evidence="1">Uncharacterized protein</fullName>
    </submittedName>
</protein>
<keyword evidence="2" id="KW-1185">Reference proteome</keyword>
<reference evidence="1 2" key="1">
    <citation type="journal article" date="2009" name="Stand. Genomic Sci.">
        <title>Complete genome sequence of Slackia heliotrinireducens type strain (RHS 1).</title>
        <authorList>
            <person name="Pukall R."/>
            <person name="Lapidus A."/>
            <person name="Nolan M."/>
            <person name="Copeland A."/>
            <person name="Glavina Del Rio T."/>
            <person name="Lucas S."/>
            <person name="Chen F."/>
            <person name="Tice H."/>
            <person name="Cheng J.F."/>
            <person name="Chertkov O."/>
            <person name="Bruce D."/>
            <person name="Goodwin L."/>
            <person name="Kuske C."/>
            <person name="Brettin T."/>
            <person name="Detter J.C."/>
            <person name="Han C."/>
            <person name="Pitluck S."/>
            <person name="Pati A."/>
            <person name="Mavrommatis K."/>
            <person name="Ivanova N."/>
            <person name="Ovchinnikova G."/>
            <person name="Chen A."/>
            <person name="Palaniappan K."/>
            <person name="Schneider S."/>
            <person name="Rohde M."/>
            <person name="Chain P."/>
            <person name="D'haeseleer P."/>
            <person name="Goker M."/>
            <person name="Bristow J."/>
            <person name="Eisen J.A."/>
            <person name="Markowitz V."/>
            <person name="Kyrpides N.C."/>
            <person name="Klenk H.P."/>
            <person name="Hugenholtz P."/>
        </authorList>
    </citation>
    <scope>NUCLEOTIDE SEQUENCE [LARGE SCALE GENOMIC DNA]</scope>
    <source>
        <strain evidence="2">ATCC 29202 / DSM 20476 / NCTC 11029 / RHS 1</strain>
    </source>
</reference>
<proteinExistence type="predicted"/>
<gene>
    <name evidence="1" type="ordered locus">Shel_12920</name>
</gene>
<dbReference type="AlphaFoldDB" id="C7N5Y4"/>
<organism evidence="1 2">
    <name type="scientific">Slackia heliotrinireducens (strain ATCC 29202 / DSM 20476 / NCTC 11029 / RHS 1)</name>
    <name type="common">Peptococcus heliotrinreducens</name>
    <dbReference type="NCBI Taxonomy" id="471855"/>
    <lineage>
        <taxon>Bacteria</taxon>
        <taxon>Bacillati</taxon>
        <taxon>Actinomycetota</taxon>
        <taxon>Coriobacteriia</taxon>
        <taxon>Eggerthellales</taxon>
        <taxon>Eggerthellaceae</taxon>
        <taxon>Slackia</taxon>
    </lineage>
</organism>
<accession>C7N5Y4</accession>
<name>C7N5Y4_SLAHD</name>
<dbReference type="KEGG" id="shi:Shel_12920"/>
<sequence>MGLTHEQVVLDPLGTLVLIVGLRQPGLVVLTVLRVPAVGADSTTNARMTRTRQLMNSTKPKKMCRPRHTPMMPGMNGKWMMQPEKISTIIATRLIQWVIRNGSGCASL</sequence>
<dbReference type="Proteomes" id="UP000002026">
    <property type="component" value="Chromosome"/>
</dbReference>
<evidence type="ECO:0000313" key="2">
    <source>
        <dbReference type="Proteomes" id="UP000002026"/>
    </source>
</evidence>